<evidence type="ECO:0008006" key="7">
    <source>
        <dbReference type="Google" id="ProtNLM"/>
    </source>
</evidence>
<name>A0A0F4YXR2_RASE3</name>
<evidence type="ECO:0000256" key="2">
    <source>
        <dbReference type="ARBA" id="ARBA00007643"/>
    </source>
</evidence>
<feature type="compositionally biased region" description="Basic and acidic residues" evidence="4">
    <location>
        <begin position="283"/>
        <end position="296"/>
    </location>
</feature>
<evidence type="ECO:0000256" key="1">
    <source>
        <dbReference type="ARBA" id="ARBA00004123"/>
    </source>
</evidence>
<dbReference type="PANTHER" id="PTHR13486:SF2">
    <property type="entry name" value="SPLICING FACTOR C9ORF78"/>
    <property type="match status" value="1"/>
</dbReference>
<protein>
    <recommendedName>
        <fullName evidence="7">Hepatocellular carcinoma-associated antigen 59-domain-containing protein</fullName>
    </recommendedName>
</protein>
<dbReference type="Pfam" id="PF07052">
    <property type="entry name" value="Hep_59"/>
    <property type="match status" value="1"/>
</dbReference>
<comment type="caution">
    <text evidence="5">The sequence shown here is derived from an EMBL/GenBank/DDBJ whole genome shotgun (WGS) entry which is preliminary data.</text>
</comment>
<dbReference type="EMBL" id="LASV01000143">
    <property type="protein sequence ID" value="KKA22408.1"/>
    <property type="molecule type" value="Genomic_DNA"/>
</dbReference>
<comment type="subcellular location">
    <subcellularLocation>
        <location evidence="1">Nucleus</location>
    </subcellularLocation>
</comment>
<feature type="compositionally biased region" description="Basic residues" evidence="4">
    <location>
        <begin position="301"/>
        <end position="312"/>
    </location>
</feature>
<feature type="compositionally biased region" description="Basic residues" evidence="4">
    <location>
        <begin position="76"/>
        <end position="85"/>
    </location>
</feature>
<sequence>METDVGQPSEILFRPVKRQKFLRRRAEDDTGDLEVDNPSRSTPDPDQQSAVGTKNAASTSQDDDGDSRDEASNIVRLRKPHRVRRGGIEFSTASKQRTNGDLVAHTEMSAEDVEGEMIRAKFDRFTAHTGQKVDVDKHMMEYIESELAKRYHCNQTTEEPTPSAHAADETTNRQSDSQFPQREPAALGKLHEIDLGQEAKLQNIARTEAATRRLAGNKSPSPEEEAPSKKTRLGKDGKPWRSRRRRNSEDIERDRLVEEVLRESKLEVYDEPEEDKTQDDQAADDRIAEQFRRDFLEAIQSRRRAARPRNKASKSDAPRGPKLGGSRSARAAMREMQGKSGQK</sequence>
<feature type="compositionally biased region" description="Polar residues" evidence="4">
    <location>
        <begin position="38"/>
        <end position="60"/>
    </location>
</feature>
<evidence type="ECO:0000256" key="3">
    <source>
        <dbReference type="ARBA" id="ARBA00023242"/>
    </source>
</evidence>
<evidence type="ECO:0000313" key="6">
    <source>
        <dbReference type="Proteomes" id="UP000053958"/>
    </source>
</evidence>
<dbReference type="InterPro" id="IPR010756">
    <property type="entry name" value="Tls1-like"/>
</dbReference>
<gene>
    <name evidence="5" type="ORF">T310_3614</name>
</gene>
<dbReference type="PANTHER" id="PTHR13486">
    <property type="entry name" value="TELOMERE LENGTH AND SILENCING PROTEIN 1 TLS1 FAMILY MEMBER"/>
    <property type="match status" value="1"/>
</dbReference>
<keyword evidence="6" id="KW-1185">Reference proteome</keyword>
<dbReference type="Proteomes" id="UP000053958">
    <property type="component" value="Unassembled WGS sequence"/>
</dbReference>
<reference evidence="5 6" key="1">
    <citation type="submission" date="2015-04" db="EMBL/GenBank/DDBJ databases">
        <authorList>
            <person name="Heijne W.H."/>
            <person name="Fedorova N.D."/>
            <person name="Nierman W.C."/>
            <person name="Vollebregt A.W."/>
            <person name="Zhao Z."/>
            <person name="Wu L."/>
            <person name="Kumar M."/>
            <person name="Stam H."/>
            <person name="van den Berg M.A."/>
            <person name="Pel H.J."/>
        </authorList>
    </citation>
    <scope>NUCLEOTIDE SEQUENCE [LARGE SCALE GENOMIC DNA]</scope>
    <source>
        <strain evidence="5 6">CBS 393.64</strain>
    </source>
</reference>
<dbReference type="OrthoDB" id="5627at2759"/>
<feature type="region of interest" description="Disordered" evidence="4">
    <location>
        <begin position="1"/>
        <end position="102"/>
    </location>
</feature>
<dbReference type="GeneID" id="25315963"/>
<feature type="region of interest" description="Disordered" evidence="4">
    <location>
        <begin position="151"/>
        <end position="343"/>
    </location>
</feature>
<accession>A0A0F4YXR2</accession>
<keyword evidence="3" id="KW-0539">Nucleus</keyword>
<dbReference type="RefSeq" id="XP_013329020.1">
    <property type="nucleotide sequence ID" value="XM_013473566.1"/>
</dbReference>
<dbReference type="GO" id="GO:0000398">
    <property type="term" value="P:mRNA splicing, via spliceosome"/>
    <property type="evidence" value="ECO:0007669"/>
    <property type="project" value="TreeGrafter"/>
</dbReference>
<feature type="compositionally biased region" description="Basic and acidic residues" evidence="4">
    <location>
        <begin position="247"/>
        <end position="268"/>
    </location>
</feature>
<dbReference type="GO" id="GO:0005681">
    <property type="term" value="C:spliceosomal complex"/>
    <property type="evidence" value="ECO:0007669"/>
    <property type="project" value="TreeGrafter"/>
</dbReference>
<proteinExistence type="inferred from homology"/>
<comment type="similarity">
    <text evidence="2">Belongs to the TLS1 family.</text>
</comment>
<evidence type="ECO:0000256" key="4">
    <source>
        <dbReference type="SAM" id="MobiDB-lite"/>
    </source>
</evidence>
<organism evidence="5 6">
    <name type="scientific">Rasamsonia emersonii (strain ATCC 16479 / CBS 393.64 / IMI 116815)</name>
    <dbReference type="NCBI Taxonomy" id="1408163"/>
    <lineage>
        <taxon>Eukaryota</taxon>
        <taxon>Fungi</taxon>
        <taxon>Dikarya</taxon>
        <taxon>Ascomycota</taxon>
        <taxon>Pezizomycotina</taxon>
        <taxon>Eurotiomycetes</taxon>
        <taxon>Eurotiomycetidae</taxon>
        <taxon>Eurotiales</taxon>
        <taxon>Trichocomaceae</taxon>
        <taxon>Rasamsonia</taxon>
    </lineage>
</organism>
<evidence type="ECO:0000313" key="5">
    <source>
        <dbReference type="EMBL" id="KKA22408.1"/>
    </source>
</evidence>
<dbReference type="AlphaFoldDB" id="A0A0F4YXR2"/>